<dbReference type="InterPro" id="IPR023753">
    <property type="entry name" value="FAD/NAD-binding_dom"/>
</dbReference>
<feature type="domain" description="FAD/NAD(P)-binding" evidence="12">
    <location>
        <begin position="7"/>
        <end position="299"/>
    </location>
</feature>
<feature type="region of interest" description="Disordered" evidence="10">
    <location>
        <begin position="343"/>
        <end position="365"/>
    </location>
</feature>
<dbReference type="Pfam" id="PF04324">
    <property type="entry name" value="Fer2_BFD"/>
    <property type="match status" value="1"/>
</dbReference>
<evidence type="ECO:0000259" key="12">
    <source>
        <dbReference type="Pfam" id="PF07992"/>
    </source>
</evidence>
<evidence type="ECO:0000313" key="13">
    <source>
        <dbReference type="EMBL" id="GLB66393.1"/>
    </source>
</evidence>
<dbReference type="PANTHER" id="PTHR43809">
    <property type="entry name" value="NITRITE REDUCTASE (NADH) LARGE SUBUNIT"/>
    <property type="match status" value="1"/>
</dbReference>
<reference evidence="13 14" key="1">
    <citation type="journal article" date="2023" name="Int. J. Syst. Evol. Microbiol.">
        <title>Arthrobacter mangrovi sp. nov., an actinobacterium isolated from the rhizosphere of a mangrove.</title>
        <authorList>
            <person name="Hamada M."/>
            <person name="Saitou S."/>
            <person name="Enomoto N."/>
            <person name="Nanri K."/>
            <person name="Hidaka K."/>
            <person name="Miura T."/>
            <person name="Tamura T."/>
        </authorList>
    </citation>
    <scope>NUCLEOTIDE SEQUENCE [LARGE SCALE GENOMIC DNA]</scope>
    <source>
        <strain evidence="13 14">NBRC 112813</strain>
    </source>
</reference>
<sequence length="543" mass="55726">MTRQPERIAVVGFGPVAARLVDELLPAAAEGRIRLTVIGAETGAAYNRVLVADVGVGRTTAEAISLADESGLRRQGAVVRLGRTVRRIDRPRRQLLLDDGSIEAYDRLVLATGARPVVPTLTGLNPDPSALHLLPPGVTALRDLGDAARLRSVVAARGEVVVLGGGILGIEAALAAADEGAAVTVVHHGPRPLGRNIDAGGGAVLARALRERGIRLVSNARSSGIRFRNQPGGRHRFDALVLDDGSELPADLLLLSCGVRPRTGLAEGCGLAVDTGIVVNHRLEADVESRVFAIGDCAQVNCGQDDCPECGPGSGAPLGLLGPGWRQAEFLAGQLLAAAAAGGTTAGGRPQGAGMLPPETEPGGPDRLPAEHPPVILLKARGVDMAAAGNVGAELWEDVPHGPGTVPCHVSQWADPEHGRYAKMVTRGGVLEGLVCVGMPRTAAELVLLFERQAELPADRTAMFRLDAVEELPDGAGPADPGSTLCRCTGATLGSVEDAISDGCATAEEVSACTRAGTGCGGCKSRIKELIEAHRGLAAAPAG</sequence>
<dbReference type="RefSeq" id="WP_264794560.1">
    <property type="nucleotide sequence ID" value="NZ_BRVS01000004.1"/>
</dbReference>
<comment type="similarity">
    <text evidence="4">Belongs to the nitrite and sulfite reductase 4Fe-4S domain family.</text>
</comment>
<dbReference type="PANTHER" id="PTHR43809:SF1">
    <property type="entry name" value="NITRITE REDUCTASE (NADH) LARGE SUBUNIT"/>
    <property type="match status" value="1"/>
</dbReference>
<evidence type="ECO:0000256" key="3">
    <source>
        <dbReference type="ARBA" id="ARBA00005096"/>
    </source>
</evidence>
<evidence type="ECO:0000313" key="14">
    <source>
        <dbReference type="Proteomes" id="UP001209654"/>
    </source>
</evidence>
<dbReference type="InterPro" id="IPR036188">
    <property type="entry name" value="FAD/NAD-bd_sf"/>
</dbReference>
<evidence type="ECO:0000256" key="10">
    <source>
        <dbReference type="SAM" id="MobiDB-lite"/>
    </source>
</evidence>
<organism evidence="13 14">
    <name type="scientific">Arthrobacter mangrovi</name>
    <dbReference type="NCBI Taxonomy" id="2966350"/>
    <lineage>
        <taxon>Bacteria</taxon>
        <taxon>Bacillati</taxon>
        <taxon>Actinomycetota</taxon>
        <taxon>Actinomycetes</taxon>
        <taxon>Micrococcales</taxon>
        <taxon>Micrococcaceae</taxon>
        <taxon>Arthrobacter</taxon>
    </lineage>
</organism>
<dbReference type="Pfam" id="PF07992">
    <property type="entry name" value="Pyr_redox_2"/>
    <property type="match status" value="1"/>
</dbReference>
<dbReference type="PRINTS" id="PR00368">
    <property type="entry name" value="FADPNR"/>
</dbReference>
<dbReference type="Proteomes" id="UP001209654">
    <property type="component" value="Unassembled WGS sequence"/>
</dbReference>
<feature type="domain" description="BFD-like [2Fe-2S]-binding" evidence="11">
    <location>
        <begin position="485"/>
        <end position="532"/>
    </location>
</feature>
<dbReference type="Gene3D" id="1.10.10.1100">
    <property type="entry name" value="BFD-like [2Fe-2S]-binding domain"/>
    <property type="match status" value="1"/>
</dbReference>
<evidence type="ECO:0000256" key="1">
    <source>
        <dbReference type="ARBA" id="ARBA00001929"/>
    </source>
</evidence>
<dbReference type="InterPro" id="IPR041854">
    <property type="entry name" value="BFD-like_2Fe2S-bd_dom_sf"/>
</dbReference>
<keyword evidence="7" id="KW-0560">Oxidoreductase</keyword>
<dbReference type="InterPro" id="IPR007419">
    <property type="entry name" value="BFD-like_2Fe2S-bd_dom"/>
</dbReference>
<keyword evidence="14" id="KW-1185">Reference proteome</keyword>
<proteinExistence type="inferred from homology"/>
<comment type="cofactor">
    <cofactor evidence="1">
        <name>siroheme</name>
        <dbReference type="ChEBI" id="CHEBI:60052"/>
    </cofactor>
</comment>
<accession>A0ABQ5MQY2</accession>
<evidence type="ECO:0000256" key="4">
    <source>
        <dbReference type="ARBA" id="ARBA00010429"/>
    </source>
</evidence>
<evidence type="ECO:0000256" key="8">
    <source>
        <dbReference type="ARBA" id="ARBA00023004"/>
    </source>
</evidence>
<evidence type="ECO:0000259" key="11">
    <source>
        <dbReference type="Pfam" id="PF04324"/>
    </source>
</evidence>
<protein>
    <submittedName>
        <fullName evidence="13">FAD/NAD(P)-binding oxidoreductase</fullName>
    </submittedName>
</protein>
<comment type="pathway">
    <text evidence="3">Nitrogen metabolism; nitrate reduction (assimilation).</text>
</comment>
<gene>
    <name evidence="13" type="primary">nasC</name>
    <name evidence="13" type="ORF">AHIS1636_08320</name>
</gene>
<dbReference type="SUPFAM" id="SSF51905">
    <property type="entry name" value="FAD/NAD(P)-binding domain"/>
    <property type="match status" value="2"/>
</dbReference>
<evidence type="ECO:0000256" key="5">
    <source>
        <dbReference type="ARBA" id="ARBA00022617"/>
    </source>
</evidence>
<comment type="caution">
    <text evidence="13">The sequence shown here is derived from an EMBL/GenBank/DDBJ whole genome shotgun (WGS) entry which is preliminary data.</text>
</comment>
<evidence type="ECO:0000256" key="6">
    <source>
        <dbReference type="ARBA" id="ARBA00022723"/>
    </source>
</evidence>
<evidence type="ECO:0000256" key="9">
    <source>
        <dbReference type="ARBA" id="ARBA00023014"/>
    </source>
</evidence>
<evidence type="ECO:0000256" key="7">
    <source>
        <dbReference type="ARBA" id="ARBA00023002"/>
    </source>
</evidence>
<dbReference type="EMBL" id="BRVS01000004">
    <property type="protein sequence ID" value="GLB66393.1"/>
    <property type="molecule type" value="Genomic_DNA"/>
</dbReference>
<comment type="cofactor">
    <cofactor evidence="2">
        <name>[4Fe-4S] cluster</name>
        <dbReference type="ChEBI" id="CHEBI:49883"/>
    </cofactor>
</comment>
<keyword evidence="6" id="KW-0479">Metal-binding</keyword>
<keyword evidence="8" id="KW-0408">Iron</keyword>
<evidence type="ECO:0000256" key="2">
    <source>
        <dbReference type="ARBA" id="ARBA00001966"/>
    </source>
</evidence>
<dbReference type="Gene3D" id="3.50.50.60">
    <property type="entry name" value="FAD/NAD(P)-binding domain"/>
    <property type="match status" value="2"/>
</dbReference>
<keyword evidence="5" id="KW-0349">Heme</keyword>
<keyword evidence="9" id="KW-0411">Iron-sulfur</keyword>
<dbReference type="InterPro" id="IPR052034">
    <property type="entry name" value="NasD-like"/>
</dbReference>
<name>A0ABQ5MQY2_9MICC</name>